<name>A0A9D2F0Y9_9ACTN</name>
<reference evidence="5" key="2">
    <citation type="submission" date="2021-04" db="EMBL/GenBank/DDBJ databases">
        <authorList>
            <person name="Gilroy R."/>
        </authorList>
    </citation>
    <scope>NUCLEOTIDE SEQUENCE</scope>
    <source>
        <strain evidence="5">ChiHjej12B11-14209</strain>
    </source>
</reference>
<evidence type="ECO:0000256" key="2">
    <source>
        <dbReference type="ARBA" id="ARBA00022679"/>
    </source>
</evidence>
<organism evidence="5 6">
    <name type="scientific">Candidatus Olsenella pullistercoris</name>
    <dbReference type="NCBI Taxonomy" id="2838712"/>
    <lineage>
        <taxon>Bacteria</taxon>
        <taxon>Bacillati</taxon>
        <taxon>Actinomycetota</taxon>
        <taxon>Coriobacteriia</taxon>
        <taxon>Coriobacteriales</taxon>
        <taxon>Atopobiaceae</taxon>
        <taxon>Olsenella</taxon>
    </lineage>
</organism>
<dbReference type="InterPro" id="IPR024688">
    <property type="entry name" value="Mac_dom"/>
</dbReference>
<protein>
    <submittedName>
        <fullName evidence="5">Sugar O-acetyltransferase</fullName>
    </submittedName>
</protein>
<dbReference type="PROSITE" id="PS00101">
    <property type="entry name" value="HEXAPEP_TRANSFERASES"/>
    <property type="match status" value="1"/>
</dbReference>
<keyword evidence="3" id="KW-0677">Repeat</keyword>
<evidence type="ECO:0000313" key="5">
    <source>
        <dbReference type="EMBL" id="HIZ46915.1"/>
    </source>
</evidence>
<dbReference type="SUPFAM" id="SSF51161">
    <property type="entry name" value="Trimeric LpxA-like enzymes"/>
    <property type="match status" value="1"/>
</dbReference>
<dbReference type="InterPro" id="IPR011004">
    <property type="entry name" value="Trimer_LpxA-like_sf"/>
</dbReference>
<dbReference type="EMBL" id="DXBM01000066">
    <property type="protein sequence ID" value="HIZ46915.1"/>
    <property type="molecule type" value="Genomic_DNA"/>
</dbReference>
<accession>A0A9D2F0Y9</accession>
<evidence type="ECO:0000256" key="3">
    <source>
        <dbReference type="ARBA" id="ARBA00022737"/>
    </source>
</evidence>
<comment type="similarity">
    <text evidence="1">Belongs to the transferase hexapeptide repeat family.</text>
</comment>
<feature type="domain" description="Maltose/galactoside acetyltransferase" evidence="4">
    <location>
        <begin position="2"/>
        <end position="34"/>
    </location>
</feature>
<dbReference type="Pfam" id="PF12464">
    <property type="entry name" value="Mac"/>
    <property type="match status" value="1"/>
</dbReference>
<dbReference type="Proteomes" id="UP000824062">
    <property type="component" value="Unassembled WGS sequence"/>
</dbReference>
<sequence length="176" mass="18279">MQLRAQRLCWRFNQLDPADTDAAQEVLRELLGTCPPGRLGVKQPFRCDYGFNIHLHGYVLVNYNCTFLDTSPINIGAGTLIAPGCVLACAGHALHPEQRAEGIQTSAPITIGKGVWIGANAVVCGGVTIGDGSVIGAGSVVTRDVPAGVVAAGAPCRVLRPIGEGDRVAPLVPDAS</sequence>
<dbReference type="PANTHER" id="PTHR23416:SF23">
    <property type="entry name" value="ACETYLTRANSFERASE C18B11.09C-RELATED"/>
    <property type="match status" value="1"/>
</dbReference>
<evidence type="ECO:0000256" key="1">
    <source>
        <dbReference type="ARBA" id="ARBA00007274"/>
    </source>
</evidence>
<dbReference type="Pfam" id="PF00132">
    <property type="entry name" value="Hexapep"/>
    <property type="match status" value="1"/>
</dbReference>
<reference evidence="5" key="1">
    <citation type="journal article" date="2021" name="PeerJ">
        <title>Extensive microbial diversity within the chicken gut microbiome revealed by metagenomics and culture.</title>
        <authorList>
            <person name="Gilroy R."/>
            <person name="Ravi A."/>
            <person name="Getino M."/>
            <person name="Pursley I."/>
            <person name="Horton D.L."/>
            <person name="Alikhan N.F."/>
            <person name="Baker D."/>
            <person name="Gharbi K."/>
            <person name="Hall N."/>
            <person name="Watson M."/>
            <person name="Adriaenssens E.M."/>
            <person name="Foster-Nyarko E."/>
            <person name="Jarju S."/>
            <person name="Secka A."/>
            <person name="Antonio M."/>
            <person name="Oren A."/>
            <person name="Chaudhuri R.R."/>
            <person name="La Ragione R."/>
            <person name="Hildebrand F."/>
            <person name="Pallen M.J."/>
        </authorList>
    </citation>
    <scope>NUCLEOTIDE SEQUENCE</scope>
    <source>
        <strain evidence="5">ChiHjej12B11-14209</strain>
    </source>
</reference>
<proteinExistence type="inferred from homology"/>
<keyword evidence="2" id="KW-0808">Transferase</keyword>
<dbReference type="InterPro" id="IPR051159">
    <property type="entry name" value="Hexapeptide_acetyltransf"/>
</dbReference>
<dbReference type="GO" id="GO:0008374">
    <property type="term" value="F:O-acyltransferase activity"/>
    <property type="evidence" value="ECO:0007669"/>
    <property type="project" value="TreeGrafter"/>
</dbReference>
<dbReference type="AlphaFoldDB" id="A0A9D2F0Y9"/>
<gene>
    <name evidence="5" type="ORF">IAA19_07875</name>
</gene>
<dbReference type="CDD" id="cd03357">
    <property type="entry name" value="LbH_MAT_GAT"/>
    <property type="match status" value="1"/>
</dbReference>
<comment type="caution">
    <text evidence="5">The sequence shown here is derived from an EMBL/GenBank/DDBJ whole genome shotgun (WGS) entry which is preliminary data.</text>
</comment>
<dbReference type="PANTHER" id="PTHR23416">
    <property type="entry name" value="SIALIC ACID SYNTHASE-RELATED"/>
    <property type="match status" value="1"/>
</dbReference>
<evidence type="ECO:0000259" key="4">
    <source>
        <dbReference type="Pfam" id="PF12464"/>
    </source>
</evidence>
<dbReference type="InterPro" id="IPR018357">
    <property type="entry name" value="Hexapep_transf_CS"/>
</dbReference>
<dbReference type="GO" id="GO:0016407">
    <property type="term" value="F:acetyltransferase activity"/>
    <property type="evidence" value="ECO:0007669"/>
    <property type="project" value="InterPro"/>
</dbReference>
<evidence type="ECO:0000313" key="6">
    <source>
        <dbReference type="Proteomes" id="UP000824062"/>
    </source>
</evidence>
<dbReference type="InterPro" id="IPR001451">
    <property type="entry name" value="Hexapep"/>
</dbReference>
<dbReference type="Gene3D" id="2.160.10.10">
    <property type="entry name" value="Hexapeptide repeat proteins"/>
    <property type="match status" value="1"/>
</dbReference>